<feature type="domain" description="TRAP C4-dicarboxylate transport system permease DctM subunit" evidence="8">
    <location>
        <begin position="9"/>
        <end position="423"/>
    </location>
</feature>
<name>A0A5C0SBF0_CRATE</name>
<keyword evidence="5 7" id="KW-1133">Transmembrane helix</keyword>
<feature type="transmembrane region" description="Helical" evidence="7">
    <location>
        <begin position="221"/>
        <end position="242"/>
    </location>
</feature>
<dbReference type="GO" id="GO:0005886">
    <property type="term" value="C:plasma membrane"/>
    <property type="evidence" value="ECO:0007669"/>
    <property type="project" value="UniProtKB-SubCell"/>
</dbReference>
<feature type="transmembrane region" description="Helical" evidence="7">
    <location>
        <begin position="405"/>
        <end position="425"/>
    </location>
</feature>
<evidence type="ECO:0000256" key="2">
    <source>
        <dbReference type="ARBA" id="ARBA00022475"/>
    </source>
</evidence>
<dbReference type="RefSeq" id="WP_148808646.1">
    <property type="nucleotide sequence ID" value="NZ_CP042243.1"/>
</dbReference>
<keyword evidence="10" id="KW-1185">Reference proteome</keyword>
<feature type="transmembrane region" description="Helical" evidence="7">
    <location>
        <begin position="92"/>
        <end position="124"/>
    </location>
</feature>
<dbReference type="EMBL" id="CP042243">
    <property type="protein sequence ID" value="QEK11491.1"/>
    <property type="molecule type" value="Genomic_DNA"/>
</dbReference>
<dbReference type="GO" id="GO:0022857">
    <property type="term" value="F:transmembrane transporter activity"/>
    <property type="evidence" value="ECO:0007669"/>
    <property type="project" value="TreeGrafter"/>
</dbReference>
<dbReference type="AlphaFoldDB" id="A0A5C0SBF0"/>
<dbReference type="NCBIfam" id="TIGR00786">
    <property type="entry name" value="dctM"/>
    <property type="match status" value="1"/>
</dbReference>
<dbReference type="KEGG" id="crs:FQB35_03380"/>
<feature type="transmembrane region" description="Helical" evidence="7">
    <location>
        <begin position="373"/>
        <end position="393"/>
    </location>
</feature>
<dbReference type="PANTHER" id="PTHR33362">
    <property type="entry name" value="SIALIC ACID TRAP TRANSPORTER PERMEASE PROTEIN SIAT-RELATED"/>
    <property type="match status" value="1"/>
</dbReference>
<organism evidence="9 10">
    <name type="scientific">Crassaminicella thermophila</name>
    <dbReference type="NCBI Taxonomy" id="2599308"/>
    <lineage>
        <taxon>Bacteria</taxon>
        <taxon>Bacillati</taxon>
        <taxon>Bacillota</taxon>
        <taxon>Clostridia</taxon>
        <taxon>Eubacteriales</taxon>
        <taxon>Clostridiaceae</taxon>
        <taxon>Crassaminicella</taxon>
    </lineage>
</organism>
<evidence type="ECO:0000256" key="5">
    <source>
        <dbReference type="ARBA" id="ARBA00022989"/>
    </source>
</evidence>
<accession>A0A5C0SBF0</accession>
<dbReference type="Pfam" id="PF06808">
    <property type="entry name" value="DctM"/>
    <property type="match status" value="1"/>
</dbReference>
<sequence length="436" mass="46464">MLTIVALDVILLVVLLMLSIPLPYCFGGALAFMAIFGGASMKSMMLWGFNQMISPILVASPLFILAGTIMGSCGIAKHLLNFADIFVGKIKGGIGVVAVVTCAIIGAISGSGFTGVAATGPILIPRMVEQGYPRGYATALVTVSSVLGLLIPPSVIMIFYGWVTDTSILAAFLSTVGPGVLIVITFSIINLIWAHKFPNVSLGEIATTAEIDLKQRNMKRIIRAIPALSLPVIILGGIYGGIFTPTEAAAVAGVVSVPIGFWVYKELKKEKFVSIVNESAVSIGAIMTMIIFTLMLSQTYVLLRVPQALIEILFNVTTNKVILLIIINIFLFLVGMIVNDITGMILVAPLLLPLVTELGISPVHFAAIMGVNLAMGGVTPPYASILYLGMRIGKCEFSEILKPTMVFLLLGYVPIVILTTFWPSLSLFLPRLFGLA</sequence>
<keyword evidence="4 7" id="KW-0812">Transmembrane</keyword>
<dbReference type="InterPro" id="IPR004681">
    <property type="entry name" value="TRAP_DctM"/>
</dbReference>
<feature type="transmembrane region" description="Helical" evidence="7">
    <location>
        <begin position="6"/>
        <end position="36"/>
    </location>
</feature>
<evidence type="ECO:0000256" key="6">
    <source>
        <dbReference type="ARBA" id="ARBA00023136"/>
    </source>
</evidence>
<dbReference type="OrthoDB" id="9772674at2"/>
<dbReference type="InterPro" id="IPR010656">
    <property type="entry name" value="DctM"/>
</dbReference>
<evidence type="ECO:0000256" key="3">
    <source>
        <dbReference type="ARBA" id="ARBA00022519"/>
    </source>
</evidence>
<feature type="transmembrane region" description="Helical" evidence="7">
    <location>
        <begin position="321"/>
        <end position="338"/>
    </location>
</feature>
<protein>
    <submittedName>
        <fullName evidence="9">TRAP transporter large permease</fullName>
    </submittedName>
</protein>
<proteinExistence type="predicted"/>
<keyword evidence="2" id="KW-1003">Cell membrane</keyword>
<evidence type="ECO:0000313" key="10">
    <source>
        <dbReference type="Proteomes" id="UP000324646"/>
    </source>
</evidence>
<evidence type="ECO:0000256" key="1">
    <source>
        <dbReference type="ARBA" id="ARBA00004429"/>
    </source>
</evidence>
<gene>
    <name evidence="9" type="ORF">FQB35_03380</name>
</gene>
<feature type="transmembrane region" description="Helical" evidence="7">
    <location>
        <begin position="168"/>
        <end position="193"/>
    </location>
</feature>
<evidence type="ECO:0000313" key="9">
    <source>
        <dbReference type="EMBL" id="QEK11491.1"/>
    </source>
</evidence>
<dbReference type="PIRSF" id="PIRSF006066">
    <property type="entry name" value="HI0050"/>
    <property type="match status" value="1"/>
</dbReference>
<dbReference type="Proteomes" id="UP000324646">
    <property type="component" value="Chromosome"/>
</dbReference>
<evidence type="ECO:0000256" key="4">
    <source>
        <dbReference type="ARBA" id="ARBA00022692"/>
    </source>
</evidence>
<evidence type="ECO:0000256" key="7">
    <source>
        <dbReference type="SAM" id="Phobius"/>
    </source>
</evidence>
<comment type="subcellular location">
    <subcellularLocation>
        <location evidence="1">Cell inner membrane</location>
        <topology evidence="1">Multi-pass membrane protein</topology>
    </subcellularLocation>
</comment>
<reference evidence="9 10" key="1">
    <citation type="submission" date="2019-07" db="EMBL/GenBank/DDBJ databases">
        <title>Complete genome of Crassaminicella thermophila SY095.</title>
        <authorList>
            <person name="Li X."/>
        </authorList>
    </citation>
    <scope>NUCLEOTIDE SEQUENCE [LARGE SCALE GENOMIC DNA]</scope>
    <source>
        <strain evidence="9 10">SY095</strain>
    </source>
</reference>
<feature type="transmembrane region" description="Helical" evidence="7">
    <location>
        <begin position="248"/>
        <end position="267"/>
    </location>
</feature>
<feature type="transmembrane region" description="Helical" evidence="7">
    <location>
        <begin position="136"/>
        <end position="162"/>
    </location>
</feature>
<evidence type="ECO:0000259" key="8">
    <source>
        <dbReference type="Pfam" id="PF06808"/>
    </source>
</evidence>
<feature type="transmembrane region" description="Helical" evidence="7">
    <location>
        <begin position="56"/>
        <end position="80"/>
    </location>
</feature>
<feature type="transmembrane region" description="Helical" evidence="7">
    <location>
        <begin position="345"/>
        <end position="367"/>
    </location>
</feature>
<keyword evidence="6 7" id="KW-0472">Membrane</keyword>
<keyword evidence="3" id="KW-0997">Cell inner membrane</keyword>
<feature type="transmembrane region" description="Helical" evidence="7">
    <location>
        <begin position="279"/>
        <end position="301"/>
    </location>
</feature>